<dbReference type="SUPFAM" id="SSF52540">
    <property type="entry name" value="P-loop containing nucleoside triphosphate hydrolases"/>
    <property type="match status" value="1"/>
</dbReference>
<evidence type="ECO:0008006" key="3">
    <source>
        <dbReference type="Google" id="ProtNLM"/>
    </source>
</evidence>
<evidence type="ECO:0000313" key="1">
    <source>
        <dbReference type="EMBL" id="OGH94375.1"/>
    </source>
</evidence>
<gene>
    <name evidence="1" type="ORF">A2538_01040</name>
</gene>
<dbReference type="AlphaFoldDB" id="A0A1F6PDY0"/>
<dbReference type="Pfam" id="PF13177">
    <property type="entry name" value="DNA_pol3_delta2"/>
    <property type="match status" value="1"/>
</dbReference>
<comment type="caution">
    <text evidence="1">The sequence shown here is derived from an EMBL/GenBank/DDBJ whole genome shotgun (WGS) entry which is preliminary data.</text>
</comment>
<dbReference type="PANTHER" id="PTHR11669">
    <property type="entry name" value="REPLICATION FACTOR C / DNA POLYMERASE III GAMMA-TAU SUBUNIT"/>
    <property type="match status" value="1"/>
</dbReference>
<dbReference type="Gene3D" id="3.40.50.300">
    <property type="entry name" value="P-loop containing nucleotide triphosphate hydrolases"/>
    <property type="match status" value="1"/>
</dbReference>
<sequence length="299" mass="34155">MFIGNQEIFEYFNQAALQKTLNQAYGFVGVAQLGKRTLAETIAATLLGQERAKLNLHPDFYSIERLADEKTGKIKKDITVGQAREIKAKLQNRSWLSGYQVVIIDEAECFNEESANSLLKLLEEPGQKNVFFLLSEDESKIIPTVHSRCQWWHFNTVPKVEIEKVLRDRDVEGGLAHEVAELSWGRPGRAITLAENPEKLLQTREEVSRYKKLRTAPIYERFKIIENLAGEKKSAAQGKDELDDILQIWTTVEAENIMSGQLAARARSVQVIDRLARLRGYLRQNIHPRLALEEFCLSF</sequence>
<dbReference type="InterPro" id="IPR027417">
    <property type="entry name" value="P-loop_NTPase"/>
</dbReference>
<dbReference type="Proteomes" id="UP000178254">
    <property type="component" value="Unassembled WGS sequence"/>
</dbReference>
<dbReference type="GO" id="GO:0006261">
    <property type="term" value="P:DNA-templated DNA replication"/>
    <property type="evidence" value="ECO:0007669"/>
    <property type="project" value="TreeGrafter"/>
</dbReference>
<evidence type="ECO:0000313" key="2">
    <source>
        <dbReference type="Proteomes" id="UP000178254"/>
    </source>
</evidence>
<dbReference type="STRING" id="1798709.A2538_01040"/>
<dbReference type="EMBL" id="MFRE01000009">
    <property type="protein sequence ID" value="OGH94375.1"/>
    <property type="molecule type" value="Genomic_DNA"/>
</dbReference>
<name>A0A1F6PDY0_9BACT</name>
<accession>A0A1F6PDY0</accession>
<dbReference type="InterPro" id="IPR050238">
    <property type="entry name" value="DNA_Rep/Repair_Clamp_Loader"/>
</dbReference>
<proteinExistence type="predicted"/>
<organism evidence="1 2">
    <name type="scientific">Candidatus Magasanikbacteria bacterium RIFOXYD2_FULL_41_14</name>
    <dbReference type="NCBI Taxonomy" id="1798709"/>
    <lineage>
        <taxon>Bacteria</taxon>
        <taxon>Candidatus Magasanikiibacteriota</taxon>
    </lineage>
</organism>
<reference evidence="1 2" key="1">
    <citation type="journal article" date="2016" name="Nat. Commun.">
        <title>Thousands of microbial genomes shed light on interconnected biogeochemical processes in an aquifer system.</title>
        <authorList>
            <person name="Anantharaman K."/>
            <person name="Brown C.T."/>
            <person name="Hug L.A."/>
            <person name="Sharon I."/>
            <person name="Castelle C.J."/>
            <person name="Probst A.J."/>
            <person name="Thomas B.C."/>
            <person name="Singh A."/>
            <person name="Wilkins M.J."/>
            <person name="Karaoz U."/>
            <person name="Brodie E.L."/>
            <person name="Williams K.H."/>
            <person name="Hubbard S.S."/>
            <person name="Banfield J.F."/>
        </authorList>
    </citation>
    <scope>NUCLEOTIDE SEQUENCE [LARGE SCALE GENOMIC DNA]</scope>
</reference>
<dbReference type="PANTHER" id="PTHR11669:SF8">
    <property type="entry name" value="DNA POLYMERASE III SUBUNIT DELTA"/>
    <property type="match status" value="1"/>
</dbReference>
<protein>
    <recommendedName>
        <fullName evidence="3">AAA+ ATPase domain-containing protein</fullName>
    </recommendedName>
</protein>